<reference evidence="1 2" key="1">
    <citation type="journal article" date="2016" name="Environ. Microbiol.">
        <title>Genomic resolution of a cold subsurface aquifer community provides metabolic insights for novel microbes adapted to high CO concentrations.</title>
        <authorList>
            <person name="Probst A.J."/>
            <person name="Castelle C.J."/>
            <person name="Singh A."/>
            <person name="Brown C.T."/>
            <person name="Anantharaman K."/>
            <person name="Sharon I."/>
            <person name="Hug L.A."/>
            <person name="Burstein D."/>
            <person name="Emerson J.B."/>
            <person name="Thomas B.C."/>
            <person name="Banfield J.F."/>
        </authorList>
    </citation>
    <scope>NUCLEOTIDE SEQUENCE [LARGE SCALE GENOMIC DNA]</scope>
    <source>
        <strain evidence="1">CG1_02_47_37</strain>
    </source>
</reference>
<dbReference type="Proteomes" id="UP000183144">
    <property type="component" value="Unassembled WGS sequence"/>
</dbReference>
<proteinExistence type="predicted"/>
<name>A0A1J4RNB2_9BACT</name>
<comment type="caution">
    <text evidence="1">The sequence shown here is derived from an EMBL/GenBank/DDBJ whole genome shotgun (WGS) entry which is preliminary data.</text>
</comment>
<dbReference type="EMBL" id="MNUI01000051">
    <property type="protein sequence ID" value="OIN88891.1"/>
    <property type="molecule type" value="Genomic_DNA"/>
</dbReference>
<sequence>MMDKIESDAQTAIKLVERGAVPVDTIRAYGGFFAPDSETPGKELLAMAFCAAAALEFAELNEESQYKIKDSAGRSIRDALDVIVRSLSKPNPNDALAEVDNRAENKQKFGRHALKYFFAARILKKNFSPATDTNNLYKQLESFVFTSGDRVTGNLQLGGLAIDEAQENILEFVSRVRKIHESMQGNSGGEVK</sequence>
<dbReference type="STRING" id="1805034.AUJ59_03145"/>
<evidence type="ECO:0000313" key="2">
    <source>
        <dbReference type="Proteomes" id="UP000183144"/>
    </source>
</evidence>
<gene>
    <name evidence="1" type="ORF">AUJ59_03145</name>
</gene>
<accession>A0A1J4RNB2</accession>
<dbReference type="AlphaFoldDB" id="A0A1J4RNB2"/>
<evidence type="ECO:0000313" key="1">
    <source>
        <dbReference type="EMBL" id="OIN88891.1"/>
    </source>
</evidence>
<protein>
    <submittedName>
        <fullName evidence="1">Uncharacterized protein</fullName>
    </submittedName>
</protein>
<organism evidence="1 2">
    <name type="scientific">Candidatus Beckwithbacteria bacterium CG1_02_47_37</name>
    <dbReference type="NCBI Taxonomy" id="1805034"/>
    <lineage>
        <taxon>Bacteria</taxon>
        <taxon>Candidatus Beckwithiibacteriota</taxon>
    </lineage>
</organism>